<name>A0AAE3W5Z3_9ACTN</name>
<dbReference type="Proteomes" id="UP001240236">
    <property type="component" value="Unassembled WGS sequence"/>
</dbReference>
<evidence type="ECO:0000313" key="2">
    <source>
        <dbReference type="EMBL" id="MDQ0370121.1"/>
    </source>
</evidence>
<dbReference type="AlphaFoldDB" id="A0AAE3W5Z3"/>
<comment type="caution">
    <text evidence="2">The sequence shown here is derived from an EMBL/GenBank/DDBJ whole genome shotgun (WGS) entry which is preliminary data.</text>
</comment>
<protein>
    <recommendedName>
        <fullName evidence="1">DUF397 domain-containing protein</fullName>
    </recommendedName>
</protein>
<dbReference type="InterPro" id="IPR007278">
    <property type="entry name" value="DUF397"/>
</dbReference>
<dbReference type="RefSeq" id="WP_370879317.1">
    <property type="nucleotide sequence ID" value="NZ_JAUSUZ010000001.1"/>
</dbReference>
<evidence type="ECO:0000313" key="3">
    <source>
        <dbReference type="Proteomes" id="UP001240236"/>
    </source>
</evidence>
<dbReference type="Pfam" id="PF04149">
    <property type="entry name" value="DUF397"/>
    <property type="match status" value="1"/>
</dbReference>
<sequence length="68" mass="7218">MTVSDSQWIKSSRCQMEQCVEVRPAGPSGARVRDSKQSPDGPVLAFGRAGWFAYVGGLKNDAFGGGRG</sequence>
<keyword evidence="3" id="KW-1185">Reference proteome</keyword>
<proteinExistence type="predicted"/>
<reference evidence="2 3" key="1">
    <citation type="submission" date="2023-07" db="EMBL/GenBank/DDBJ databases">
        <title>Sequencing the genomes of 1000 actinobacteria strains.</title>
        <authorList>
            <person name="Klenk H.-P."/>
        </authorList>
    </citation>
    <scope>NUCLEOTIDE SEQUENCE [LARGE SCALE GENOMIC DNA]</scope>
    <source>
        <strain evidence="2 3">DSM 44709</strain>
    </source>
</reference>
<evidence type="ECO:0000259" key="1">
    <source>
        <dbReference type="Pfam" id="PF04149"/>
    </source>
</evidence>
<accession>A0AAE3W5Z3</accession>
<organism evidence="2 3">
    <name type="scientific">Catenuloplanes indicus</name>
    <dbReference type="NCBI Taxonomy" id="137267"/>
    <lineage>
        <taxon>Bacteria</taxon>
        <taxon>Bacillati</taxon>
        <taxon>Actinomycetota</taxon>
        <taxon>Actinomycetes</taxon>
        <taxon>Micromonosporales</taxon>
        <taxon>Micromonosporaceae</taxon>
        <taxon>Catenuloplanes</taxon>
    </lineage>
</organism>
<feature type="domain" description="DUF397" evidence="1">
    <location>
        <begin position="7"/>
        <end position="59"/>
    </location>
</feature>
<gene>
    <name evidence="2" type="ORF">J2S42_006790</name>
</gene>
<dbReference type="EMBL" id="JAUSUZ010000001">
    <property type="protein sequence ID" value="MDQ0370121.1"/>
    <property type="molecule type" value="Genomic_DNA"/>
</dbReference>